<comment type="caution">
    <text evidence="7">The sequence shown here is derived from an EMBL/GenBank/DDBJ whole genome shotgun (WGS) entry which is preliminary data.</text>
</comment>
<dbReference type="GO" id="GO:0022857">
    <property type="term" value="F:transmembrane transporter activity"/>
    <property type="evidence" value="ECO:0007669"/>
    <property type="project" value="InterPro"/>
</dbReference>
<feature type="transmembrane region" description="Helical" evidence="6">
    <location>
        <begin position="49"/>
        <end position="69"/>
    </location>
</feature>
<feature type="transmembrane region" description="Helical" evidence="6">
    <location>
        <begin position="227"/>
        <end position="246"/>
    </location>
</feature>
<proteinExistence type="inferred from homology"/>
<reference evidence="7" key="1">
    <citation type="journal article" date="2023" name="Plant J.">
        <title>Genome sequences and population genomics provide insights into the demographic history, inbreeding, and mutation load of two 'living fossil' tree species of Dipteronia.</title>
        <authorList>
            <person name="Feng Y."/>
            <person name="Comes H.P."/>
            <person name="Chen J."/>
            <person name="Zhu S."/>
            <person name="Lu R."/>
            <person name="Zhang X."/>
            <person name="Li P."/>
            <person name="Qiu J."/>
            <person name="Olsen K.M."/>
            <person name="Qiu Y."/>
        </authorList>
    </citation>
    <scope>NUCLEOTIDE SEQUENCE</scope>
    <source>
        <strain evidence="7">KIB01</strain>
    </source>
</reference>
<feature type="transmembrane region" description="Helical" evidence="6">
    <location>
        <begin position="204"/>
        <end position="221"/>
    </location>
</feature>
<evidence type="ECO:0000313" key="8">
    <source>
        <dbReference type="Proteomes" id="UP001280121"/>
    </source>
</evidence>
<keyword evidence="5 6" id="KW-0472">Membrane</keyword>
<sequence>MFIAMERHEHTEITTKNPYVNTLFLKFIFHLFSRNITFLNCLSTIKSWLIYNICFCKAVVFTLGLVFSYKLAEKVIVSVFITYLTEYYDLRKAAAYANLEEGLSKLLVFFLIYISKVFSDHFVMIIFCLIVTYTSGMVIFALTVSDVFPMSLFDLLSITGLILVAVGRAGLIPFIRGFAVDQLITHEPDLQDIDVERVIAREETWWRVAWGVSSLVAIPLFNTSWTLRFRISASVMAMAFIVFVLGKRFYHKRESSSAATPFTTIRVIKSALLNWHIQYPSPPDRFFTEDENNTSETTELWPQVKWLRWLDKAAVIESTLEQNQQIREGRLFSVTEVQETKYILKMVPMWCAFPMFGLVLSAGNTFFAEQAMDLEFPGHLIYLILLQSISRETVSSLSTLLLSIWYLDEAKQKQNMVRIWAGMLVSILCCTVASRVEAHRLHVVAENELLDYPFKTIPMSIWWLAPQFCLLGLMDGLATGGLEDFTNDEDHLSLPMKNFLTAINGFVVTGIGSALNIIFIYQNTKYFGSTLNLSRLDLYYQSFAYYVPTLNCAYLLMISITIYRCSAVAQVNSSQSQIIVADVA</sequence>
<feature type="transmembrane region" description="Helical" evidence="6">
    <location>
        <begin position="419"/>
        <end position="436"/>
    </location>
</feature>
<dbReference type="Gene3D" id="1.20.1250.20">
    <property type="entry name" value="MFS general substrate transporter like domains"/>
    <property type="match status" value="1"/>
</dbReference>
<dbReference type="InterPro" id="IPR036259">
    <property type="entry name" value="MFS_trans_sf"/>
</dbReference>
<feature type="transmembrane region" description="Helical" evidence="6">
    <location>
        <begin position="93"/>
        <end position="114"/>
    </location>
</feature>
<feature type="transmembrane region" description="Helical" evidence="6">
    <location>
        <begin position="121"/>
        <end position="142"/>
    </location>
</feature>
<feature type="transmembrane region" description="Helical" evidence="6">
    <location>
        <begin position="380"/>
        <end position="407"/>
    </location>
</feature>
<feature type="transmembrane region" description="Helical" evidence="6">
    <location>
        <begin position="499"/>
        <end position="523"/>
    </location>
</feature>
<comment type="similarity">
    <text evidence="2">Belongs to the major facilitator superfamily. Proton-dependent oligopeptide transporter (POT/PTR) (TC 2.A.17) family.</text>
</comment>
<feature type="transmembrane region" description="Helical" evidence="6">
    <location>
        <begin position="543"/>
        <end position="563"/>
    </location>
</feature>
<evidence type="ECO:0000256" key="3">
    <source>
        <dbReference type="ARBA" id="ARBA00022692"/>
    </source>
</evidence>
<keyword evidence="8" id="KW-1185">Reference proteome</keyword>
<keyword evidence="3 6" id="KW-0812">Transmembrane</keyword>
<gene>
    <name evidence="7" type="ORF">Ddye_026600</name>
</gene>
<feature type="transmembrane region" description="Helical" evidence="6">
    <location>
        <begin position="148"/>
        <end position="166"/>
    </location>
</feature>
<organism evidence="7 8">
    <name type="scientific">Dipteronia dyeriana</name>
    <dbReference type="NCBI Taxonomy" id="168575"/>
    <lineage>
        <taxon>Eukaryota</taxon>
        <taxon>Viridiplantae</taxon>
        <taxon>Streptophyta</taxon>
        <taxon>Embryophyta</taxon>
        <taxon>Tracheophyta</taxon>
        <taxon>Spermatophyta</taxon>
        <taxon>Magnoliopsida</taxon>
        <taxon>eudicotyledons</taxon>
        <taxon>Gunneridae</taxon>
        <taxon>Pentapetalae</taxon>
        <taxon>rosids</taxon>
        <taxon>malvids</taxon>
        <taxon>Sapindales</taxon>
        <taxon>Sapindaceae</taxon>
        <taxon>Hippocastanoideae</taxon>
        <taxon>Acereae</taxon>
        <taxon>Dipteronia</taxon>
    </lineage>
</organism>
<comment type="subcellular location">
    <subcellularLocation>
        <location evidence="1">Membrane</location>
        <topology evidence="1">Multi-pass membrane protein</topology>
    </subcellularLocation>
</comment>
<evidence type="ECO:0000256" key="6">
    <source>
        <dbReference type="SAM" id="Phobius"/>
    </source>
</evidence>
<dbReference type="InterPro" id="IPR000109">
    <property type="entry name" value="POT_fam"/>
</dbReference>
<feature type="transmembrane region" description="Helical" evidence="6">
    <location>
        <begin position="347"/>
        <end position="368"/>
    </location>
</feature>
<dbReference type="EMBL" id="JANJYI010000008">
    <property type="protein sequence ID" value="KAK2638805.1"/>
    <property type="molecule type" value="Genomic_DNA"/>
</dbReference>
<evidence type="ECO:0000256" key="2">
    <source>
        <dbReference type="ARBA" id="ARBA00005982"/>
    </source>
</evidence>
<dbReference type="AlphaFoldDB" id="A0AAD9WQP5"/>
<feature type="transmembrane region" description="Helical" evidence="6">
    <location>
        <begin position="456"/>
        <end position="478"/>
    </location>
</feature>
<protein>
    <submittedName>
        <fullName evidence="7">Uncharacterized protein</fullName>
    </submittedName>
</protein>
<accession>A0AAD9WQP5</accession>
<evidence type="ECO:0000256" key="5">
    <source>
        <dbReference type="ARBA" id="ARBA00023136"/>
    </source>
</evidence>
<dbReference type="GO" id="GO:0016020">
    <property type="term" value="C:membrane"/>
    <property type="evidence" value="ECO:0007669"/>
    <property type="project" value="UniProtKB-SubCell"/>
</dbReference>
<evidence type="ECO:0000256" key="4">
    <source>
        <dbReference type="ARBA" id="ARBA00022989"/>
    </source>
</evidence>
<dbReference type="PANTHER" id="PTHR11654">
    <property type="entry name" value="OLIGOPEPTIDE TRANSPORTER-RELATED"/>
    <property type="match status" value="1"/>
</dbReference>
<keyword evidence="4 6" id="KW-1133">Transmembrane helix</keyword>
<evidence type="ECO:0000313" key="7">
    <source>
        <dbReference type="EMBL" id="KAK2638805.1"/>
    </source>
</evidence>
<dbReference type="Proteomes" id="UP001280121">
    <property type="component" value="Unassembled WGS sequence"/>
</dbReference>
<dbReference type="Pfam" id="PF00854">
    <property type="entry name" value="PTR2"/>
    <property type="match status" value="1"/>
</dbReference>
<name>A0AAD9WQP5_9ROSI</name>
<evidence type="ECO:0000256" key="1">
    <source>
        <dbReference type="ARBA" id="ARBA00004141"/>
    </source>
</evidence>